<keyword evidence="1" id="KW-0805">Transcription regulation</keyword>
<dbReference type="PROSITE" id="PS50949">
    <property type="entry name" value="HTH_GNTR"/>
    <property type="match status" value="1"/>
</dbReference>
<accession>A0A8J7WAN6</accession>
<dbReference type="Gene3D" id="1.10.10.10">
    <property type="entry name" value="Winged helix-like DNA-binding domain superfamily/Winged helix DNA-binding domain"/>
    <property type="match status" value="1"/>
</dbReference>
<proteinExistence type="predicted"/>
<dbReference type="Proteomes" id="UP000681356">
    <property type="component" value="Unassembled WGS sequence"/>
</dbReference>
<dbReference type="EMBL" id="JAGTUU010000003">
    <property type="protein sequence ID" value="MBS0124055.1"/>
    <property type="molecule type" value="Genomic_DNA"/>
</dbReference>
<keyword evidence="3" id="KW-0804">Transcription</keyword>
<evidence type="ECO:0000313" key="6">
    <source>
        <dbReference type="Proteomes" id="UP000681356"/>
    </source>
</evidence>
<dbReference type="Gene3D" id="3.40.1410.10">
    <property type="entry name" value="Chorismate lyase-like"/>
    <property type="match status" value="1"/>
</dbReference>
<dbReference type="Pfam" id="PF07702">
    <property type="entry name" value="UTRA"/>
    <property type="match status" value="1"/>
</dbReference>
<keyword evidence="6" id="KW-1185">Reference proteome</keyword>
<dbReference type="GO" id="GO:0003700">
    <property type="term" value="F:DNA-binding transcription factor activity"/>
    <property type="evidence" value="ECO:0007669"/>
    <property type="project" value="InterPro"/>
</dbReference>
<protein>
    <submittedName>
        <fullName evidence="5">UTRA domain-containing protein</fullName>
    </submittedName>
</protein>
<evidence type="ECO:0000259" key="4">
    <source>
        <dbReference type="PROSITE" id="PS50949"/>
    </source>
</evidence>
<feature type="domain" description="HTH gntR-type" evidence="4">
    <location>
        <begin position="8"/>
        <end position="76"/>
    </location>
</feature>
<evidence type="ECO:0000256" key="3">
    <source>
        <dbReference type="ARBA" id="ARBA00023163"/>
    </source>
</evidence>
<evidence type="ECO:0000256" key="1">
    <source>
        <dbReference type="ARBA" id="ARBA00023015"/>
    </source>
</evidence>
<dbReference type="GO" id="GO:0003677">
    <property type="term" value="F:DNA binding"/>
    <property type="evidence" value="ECO:0007669"/>
    <property type="project" value="UniProtKB-KW"/>
</dbReference>
<reference evidence="5" key="1">
    <citation type="submission" date="2021-04" db="EMBL/GenBank/DDBJ databases">
        <authorList>
            <person name="Yoon J."/>
        </authorList>
    </citation>
    <scope>NUCLEOTIDE SEQUENCE</scope>
    <source>
        <strain evidence="5">KMU-90</strain>
    </source>
</reference>
<dbReference type="InterPro" id="IPR036388">
    <property type="entry name" value="WH-like_DNA-bd_sf"/>
</dbReference>
<keyword evidence="2" id="KW-0238">DNA-binding</keyword>
<dbReference type="SUPFAM" id="SSF64288">
    <property type="entry name" value="Chorismate lyase-like"/>
    <property type="match status" value="1"/>
</dbReference>
<comment type="caution">
    <text evidence="5">The sequence shown here is derived from an EMBL/GenBank/DDBJ whole genome shotgun (WGS) entry which is preliminary data.</text>
</comment>
<dbReference type="SUPFAM" id="SSF46785">
    <property type="entry name" value="Winged helix' DNA-binding domain"/>
    <property type="match status" value="1"/>
</dbReference>
<dbReference type="InterPro" id="IPR000524">
    <property type="entry name" value="Tscrpt_reg_HTH_GntR"/>
</dbReference>
<evidence type="ECO:0000313" key="5">
    <source>
        <dbReference type="EMBL" id="MBS0124055.1"/>
    </source>
</evidence>
<dbReference type="Pfam" id="PF00392">
    <property type="entry name" value="GntR"/>
    <property type="match status" value="1"/>
</dbReference>
<name>A0A8J7WAN6_9RHOB</name>
<dbReference type="SMART" id="SM00345">
    <property type="entry name" value="HTH_GNTR"/>
    <property type="match status" value="1"/>
</dbReference>
<evidence type="ECO:0000256" key="2">
    <source>
        <dbReference type="ARBA" id="ARBA00023125"/>
    </source>
</evidence>
<dbReference type="RefSeq" id="WP_212536027.1">
    <property type="nucleotide sequence ID" value="NZ_JAGTUU010000003.1"/>
</dbReference>
<dbReference type="InterPro" id="IPR028978">
    <property type="entry name" value="Chorismate_lyase_/UTRA_dom_sf"/>
</dbReference>
<dbReference type="InterPro" id="IPR036390">
    <property type="entry name" value="WH_DNA-bd_sf"/>
</dbReference>
<dbReference type="CDD" id="cd07377">
    <property type="entry name" value="WHTH_GntR"/>
    <property type="match status" value="1"/>
</dbReference>
<dbReference type="InterPro" id="IPR011663">
    <property type="entry name" value="UTRA"/>
</dbReference>
<dbReference type="InterPro" id="IPR050679">
    <property type="entry name" value="Bact_HTH_transcr_reg"/>
</dbReference>
<organism evidence="5 6">
    <name type="scientific">Thetidibacter halocola</name>
    <dbReference type="NCBI Taxonomy" id="2827239"/>
    <lineage>
        <taxon>Bacteria</taxon>
        <taxon>Pseudomonadati</taxon>
        <taxon>Pseudomonadota</taxon>
        <taxon>Alphaproteobacteria</taxon>
        <taxon>Rhodobacterales</taxon>
        <taxon>Roseobacteraceae</taxon>
        <taxon>Thetidibacter</taxon>
    </lineage>
</organism>
<dbReference type="PANTHER" id="PTHR44846:SF16">
    <property type="entry name" value="TRANSCRIPTIONAL REGULATOR PHNF-RELATED"/>
    <property type="match status" value="1"/>
</dbReference>
<gene>
    <name evidence="5" type="ORF">KB874_07895</name>
</gene>
<dbReference type="PRINTS" id="PR00035">
    <property type="entry name" value="HTHGNTR"/>
</dbReference>
<dbReference type="SMART" id="SM00866">
    <property type="entry name" value="UTRA"/>
    <property type="match status" value="1"/>
</dbReference>
<dbReference type="PANTHER" id="PTHR44846">
    <property type="entry name" value="MANNOSYL-D-GLYCERATE TRANSPORT/METABOLISM SYSTEM REPRESSOR MNGR-RELATED"/>
    <property type="match status" value="1"/>
</dbReference>
<dbReference type="AlphaFoldDB" id="A0A8J7WAN6"/>
<sequence>MAQAKGAETLHARIIEDLRGRIVDGTWVPGFQLPRETDLAQDFGVSRMTMNKVLTQLAQEGFLVRRKRSGTFVAQPRAQSAVLEITNIADEVGAQGRAHRWSLLARELRQMTQADLRLLGVQRPRVDEPALILRGVHFADDAPFCLETRAIDLDVVPDAETADFAAHPPGAWLLGHMPWTTARHQIRAVTVTGSDARALGLPSGNACLEILRKTEVNARWVTYARLLYPGEAHQLVAEFGP</sequence>